<dbReference type="PANTHER" id="PTHR35896">
    <property type="entry name" value="IG-LIKE DOMAIN-CONTAINING PROTEIN"/>
    <property type="match status" value="1"/>
</dbReference>
<protein>
    <submittedName>
        <fullName evidence="3">Uncharacterized protein</fullName>
    </submittedName>
</protein>
<feature type="transmembrane region" description="Helical" evidence="2">
    <location>
        <begin position="61"/>
        <end position="82"/>
    </location>
</feature>
<evidence type="ECO:0000313" key="4">
    <source>
        <dbReference type="Proteomes" id="UP000076863"/>
    </source>
</evidence>
<reference evidence="3 4" key="1">
    <citation type="journal article" date="2016" name="Genome Biol. Evol.">
        <title>Divergent and convergent evolution of fungal pathogenicity.</title>
        <authorList>
            <person name="Shang Y."/>
            <person name="Xiao G."/>
            <person name="Zheng P."/>
            <person name="Cen K."/>
            <person name="Zhan S."/>
            <person name="Wang C."/>
        </authorList>
    </citation>
    <scope>NUCLEOTIDE SEQUENCE [LARGE SCALE GENOMIC DNA]</scope>
    <source>
        <strain evidence="3 4">RCEF 3172</strain>
    </source>
</reference>
<dbReference type="EMBL" id="AZHA01000038">
    <property type="protein sequence ID" value="OAA35996.1"/>
    <property type="molecule type" value="Genomic_DNA"/>
</dbReference>
<dbReference type="AlphaFoldDB" id="A0A166XN22"/>
<keyword evidence="2" id="KW-0472">Membrane</keyword>
<organism evidence="3 4">
    <name type="scientific">Beauveria brongniartii RCEF 3172</name>
    <dbReference type="NCBI Taxonomy" id="1081107"/>
    <lineage>
        <taxon>Eukaryota</taxon>
        <taxon>Fungi</taxon>
        <taxon>Dikarya</taxon>
        <taxon>Ascomycota</taxon>
        <taxon>Pezizomycotina</taxon>
        <taxon>Sordariomycetes</taxon>
        <taxon>Hypocreomycetidae</taxon>
        <taxon>Hypocreales</taxon>
        <taxon>Cordycipitaceae</taxon>
        <taxon>Beauveria</taxon>
        <taxon>Beauveria brongniartii</taxon>
    </lineage>
</organism>
<feature type="compositionally biased region" description="Polar residues" evidence="1">
    <location>
        <begin position="1"/>
        <end position="11"/>
    </location>
</feature>
<dbReference type="OrthoDB" id="3501153at2759"/>
<keyword evidence="4" id="KW-1185">Reference proteome</keyword>
<evidence type="ECO:0000256" key="2">
    <source>
        <dbReference type="SAM" id="Phobius"/>
    </source>
</evidence>
<proteinExistence type="predicted"/>
<dbReference type="PANTHER" id="PTHR35896:SF3">
    <property type="entry name" value="MAJOR FACILITATOR SUPERFAMILY TRANSPORTER"/>
    <property type="match status" value="1"/>
</dbReference>
<sequence>MVTAFDISNKSVDPETDEDDEIEPMYKDFRSSEENVPIQKWRFHRILSSNKRFFKRHGRNIAFASVAFILIALSISQLCLLLRNKEPRIHHSGESNASRQPVSVRVLDCGKTIAEAKAKGCTWDELSKAWLPRECPRYGIEDYKMQGMLSNPHQNATSWPYYWDQGGTSGLNLDHVAANEDRDMTEQVWTTSRQHLTHCACTLKRTIWSYEKGHGHYDAVSQLSHAHHCINTLLRGAILAEGEAVDHITTLTRIHVGYCSFIEWD</sequence>
<feature type="region of interest" description="Disordered" evidence="1">
    <location>
        <begin position="1"/>
        <end position="22"/>
    </location>
</feature>
<evidence type="ECO:0000313" key="3">
    <source>
        <dbReference type="EMBL" id="OAA35996.1"/>
    </source>
</evidence>
<comment type="caution">
    <text evidence="3">The sequence shown here is derived from an EMBL/GenBank/DDBJ whole genome shotgun (WGS) entry which is preliminary data.</text>
</comment>
<gene>
    <name evidence="3" type="ORF">BBO_08421</name>
</gene>
<name>A0A166XN22_9HYPO</name>
<accession>A0A166XN22</accession>
<keyword evidence="2" id="KW-1133">Transmembrane helix</keyword>
<keyword evidence="2" id="KW-0812">Transmembrane</keyword>
<dbReference type="InterPro" id="IPR053008">
    <property type="entry name" value="Phomopsin_biosynth_assoc"/>
</dbReference>
<evidence type="ECO:0000256" key="1">
    <source>
        <dbReference type="SAM" id="MobiDB-lite"/>
    </source>
</evidence>
<dbReference type="Proteomes" id="UP000076863">
    <property type="component" value="Unassembled WGS sequence"/>
</dbReference>